<comment type="caution">
    <text evidence="1">The sequence shown here is derived from an EMBL/GenBank/DDBJ whole genome shotgun (WGS) entry which is preliminary data.</text>
</comment>
<protein>
    <recommendedName>
        <fullName evidence="3">Head decoration protein</fullName>
    </recommendedName>
</protein>
<dbReference type="Proteomes" id="UP001595583">
    <property type="component" value="Unassembled WGS sequence"/>
</dbReference>
<dbReference type="RefSeq" id="WP_378219917.1">
    <property type="nucleotide sequence ID" value="NZ_JBHRTK010000009.1"/>
</dbReference>
<evidence type="ECO:0000313" key="1">
    <source>
        <dbReference type="EMBL" id="MFC3206106.1"/>
    </source>
</evidence>
<gene>
    <name evidence="1" type="ORF">ACFOHJ_07785</name>
</gene>
<evidence type="ECO:0000313" key="2">
    <source>
        <dbReference type="Proteomes" id="UP001595583"/>
    </source>
</evidence>
<dbReference type="EMBL" id="JBHRTK010000009">
    <property type="protein sequence ID" value="MFC3206106.1"/>
    <property type="molecule type" value="Genomic_DNA"/>
</dbReference>
<sequence length="161" mass="16370">MTVEKKITTATDVAASSNVVTAINDRINRVETAVLGTSGFALVGTASTLTAAQFYDGAIILLTGTPSGNHVLTVPASQRVVTFVNTTDKEVTVSISGQAASAPVIPPKSADASLSGLEGQQATIRSNGVNVRWLGSPIFAMSAAEYAALSLPSAGATYLTV</sequence>
<keyword evidence="2" id="KW-1185">Reference proteome</keyword>
<accession>A0ABV7KCR6</accession>
<proteinExistence type="predicted"/>
<evidence type="ECO:0008006" key="3">
    <source>
        <dbReference type="Google" id="ProtNLM"/>
    </source>
</evidence>
<reference evidence="2" key="1">
    <citation type="journal article" date="2019" name="Int. J. Syst. Evol. Microbiol.">
        <title>The Global Catalogue of Microorganisms (GCM) 10K type strain sequencing project: providing services to taxonomists for standard genome sequencing and annotation.</title>
        <authorList>
            <consortium name="The Broad Institute Genomics Platform"/>
            <consortium name="The Broad Institute Genome Sequencing Center for Infectious Disease"/>
            <person name="Wu L."/>
            <person name="Ma J."/>
        </authorList>
    </citation>
    <scope>NUCLEOTIDE SEQUENCE [LARGE SCALE GENOMIC DNA]</scope>
    <source>
        <strain evidence="2">KCTC 52165</strain>
    </source>
</reference>
<name>A0ABV7KCR6_9HYPH</name>
<organism evidence="1 2">
    <name type="scientific">Aquamicrobium soli</name>
    <dbReference type="NCBI Taxonomy" id="1811518"/>
    <lineage>
        <taxon>Bacteria</taxon>
        <taxon>Pseudomonadati</taxon>
        <taxon>Pseudomonadota</taxon>
        <taxon>Alphaproteobacteria</taxon>
        <taxon>Hyphomicrobiales</taxon>
        <taxon>Phyllobacteriaceae</taxon>
        <taxon>Aquamicrobium</taxon>
    </lineage>
</organism>